<feature type="compositionally biased region" description="Polar residues" evidence="1">
    <location>
        <begin position="20"/>
        <end position="49"/>
    </location>
</feature>
<feature type="compositionally biased region" description="Basic and acidic residues" evidence="1">
    <location>
        <begin position="51"/>
        <end position="63"/>
    </location>
</feature>
<protein>
    <submittedName>
        <fullName evidence="2">Uncharacterized protein</fullName>
    </submittedName>
</protein>
<reference evidence="3" key="1">
    <citation type="journal article" date="2011" name="Proc. Natl. Acad. Sci. U.S.A.">
        <title>Obligate biotrophy features unraveled by the genomic analysis of rust fungi.</title>
        <authorList>
            <person name="Duplessis S."/>
            <person name="Cuomo C.A."/>
            <person name="Lin Y.-C."/>
            <person name="Aerts A."/>
            <person name="Tisserant E."/>
            <person name="Veneault-Fourrey C."/>
            <person name="Joly D.L."/>
            <person name="Hacquard S."/>
            <person name="Amselem J."/>
            <person name="Cantarel B.L."/>
            <person name="Chiu R."/>
            <person name="Coutinho P.M."/>
            <person name="Feau N."/>
            <person name="Field M."/>
            <person name="Frey P."/>
            <person name="Gelhaye E."/>
            <person name="Goldberg J."/>
            <person name="Grabherr M.G."/>
            <person name="Kodira C.D."/>
            <person name="Kohler A."/>
            <person name="Kuees U."/>
            <person name="Lindquist E.A."/>
            <person name="Lucas S.M."/>
            <person name="Mago R."/>
            <person name="Mauceli E."/>
            <person name="Morin E."/>
            <person name="Murat C."/>
            <person name="Pangilinan J.L."/>
            <person name="Park R."/>
            <person name="Pearson M."/>
            <person name="Quesneville H."/>
            <person name="Rouhier N."/>
            <person name="Sakthikumar S."/>
            <person name="Salamov A.A."/>
            <person name="Schmutz J."/>
            <person name="Selles B."/>
            <person name="Shapiro H."/>
            <person name="Tanguay P."/>
            <person name="Tuskan G.A."/>
            <person name="Henrissat B."/>
            <person name="Van de Peer Y."/>
            <person name="Rouze P."/>
            <person name="Ellis J.G."/>
            <person name="Dodds P.N."/>
            <person name="Schein J.E."/>
            <person name="Zhong S."/>
            <person name="Hamelin R.C."/>
            <person name="Grigoriev I.V."/>
            <person name="Szabo L.J."/>
            <person name="Martin F."/>
        </authorList>
    </citation>
    <scope>NUCLEOTIDE SEQUENCE [LARGE SCALE GENOMIC DNA]</scope>
    <source>
        <strain evidence="3">98AG31 / pathotype 3-4-7</strain>
    </source>
</reference>
<organism evidence="3">
    <name type="scientific">Melampsora larici-populina (strain 98AG31 / pathotype 3-4-7)</name>
    <name type="common">Poplar leaf rust fungus</name>
    <dbReference type="NCBI Taxonomy" id="747676"/>
    <lineage>
        <taxon>Eukaryota</taxon>
        <taxon>Fungi</taxon>
        <taxon>Dikarya</taxon>
        <taxon>Basidiomycota</taxon>
        <taxon>Pucciniomycotina</taxon>
        <taxon>Pucciniomycetes</taxon>
        <taxon>Pucciniales</taxon>
        <taxon>Melampsoraceae</taxon>
        <taxon>Melampsora</taxon>
    </lineage>
</organism>
<evidence type="ECO:0000313" key="2">
    <source>
        <dbReference type="EMBL" id="EGG03558.1"/>
    </source>
</evidence>
<keyword evidence="3" id="KW-1185">Reference proteome</keyword>
<dbReference type="EMBL" id="GL883123">
    <property type="protein sequence ID" value="EGG03558.1"/>
    <property type="molecule type" value="Genomic_DNA"/>
</dbReference>
<name>F4RV52_MELLP</name>
<feature type="compositionally biased region" description="Basic and acidic residues" evidence="1">
    <location>
        <begin position="106"/>
        <end position="118"/>
    </location>
</feature>
<dbReference type="RefSeq" id="XP_007413005.1">
    <property type="nucleotide sequence ID" value="XM_007412943.1"/>
</dbReference>
<dbReference type="KEGG" id="mlr:MELLADRAFT_65383"/>
<dbReference type="AlphaFoldDB" id="F4RV52"/>
<proteinExistence type="predicted"/>
<dbReference type="VEuPathDB" id="FungiDB:MELLADRAFT_65383"/>
<feature type="region of interest" description="Disordered" evidence="1">
    <location>
        <begin position="1"/>
        <end position="122"/>
    </location>
</feature>
<feature type="compositionally biased region" description="Polar residues" evidence="1">
    <location>
        <begin position="80"/>
        <end position="104"/>
    </location>
</feature>
<dbReference type="GeneID" id="18930427"/>
<evidence type="ECO:0000256" key="1">
    <source>
        <dbReference type="SAM" id="MobiDB-lite"/>
    </source>
</evidence>
<feature type="compositionally biased region" description="Polar residues" evidence="1">
    <location>
        <begin position="65"/>
        <end position="74"/>
    </location>
</feature>
<evidence type="ECO:0000313" key="3">
    <source>
        <dbReference type="Proteomes" id="UP000001072"/>
    </source>
</evidence>
<dbReference type="InParanoid" id="F4RV52"/>
<feature type="compositionally biased region" description="Basic residues" evidence="1">
    <location>
        <begin position="1"/>
        <end position="10"/>
    </location>
</feature>
<dbReference type="HOGENOM" id="CLU_1046140_0_0_1"/>
<dbReference type="Proteomes" id="UP000001072">
    <property type="component" value="Unassembled WGS sequence"/>
</dbReference>
<accession>F4RV52</accession>
<sequence length="266" mass="29147">MTKRSSRKKANASGDKETENSSVLNITTTSGESSKVPGSNQSGQGNPKNSGLDKDQGDLDKSKNLGPNSSTQGQGDLDTSKNLGPNTKEVGSQENVNNINNSELIRSPDKDKSNKDKVGGNPIISEDLADELESHNLNDMINANLLDINNAFKQVPIMKNTLRSGPKSLQNKNSVFQKAMELTMKGDSYGAAKYLKVYKALGHLGVDIQRPLTKRATSANPVLNENQVEARTDGGIFENGMWFFPDRTTDYKTRSYTPYFNRNIKE</sequence>
<gene>
    <name evidence="2" type="ORF">MELLADRAFT_65383</name>
</gene>